<dbReference type="EMBL" id="JBBMEN010000002">
    <property type="protein sequence ID" value="MEQ2384729.1"/>
    <property type="molecule type" value="Genomic_DNA"/>
</dbReference>
<protein>
    <recommendedName>
        <fullName evidence="3">Carboxypeptidase regulatory-like domain-containing protein</fullName>
    </recommendedName>
</protein>
<dbReference type="RefSeq" id="WP_242983170.1">
    <property type="nucleotide sequence ID" value="NZ_JBBMEN010000002.1"/>
</dbReference>
<comment type="caution">
    <text evidence="1">The sequence shown here is derived from an EMBL/GenBank/DDBJ whole genome shotgun (WGS) entry which is preliminary data.</text>
</comment>
<proteinExistence type="predicted"/>
<evidence type="ECO:0000313" key="1">
    <source>
        <dbReference type="EMBL" id="MEQ2384729.1"/>
    </source>
</evidence>
<gene>
    <name evidence="1" type="ORF">WMO20_02085</name>
</gene>
<keyword evidence="2" id="KW-1185">Reference proteome</keyword>
<evidence type="ECO:0008006" key="3">
    <source>
        <dbReference type="Google" id="ProtNLM"/>
    </source>
</evidence>
<accession>A0ABV1C017</accession>
<reference evidence="1 2" key="1">
    <citation type="submission" date="2024-03" db="EMBL/GenBank/DDBJ databases">
        <title>Human intestinal bacterial collection.</title>
        <authorList>
            <person name="Pauvert C."/>
            <person name="Hitch T.C.A."/>
            <person name="Clavel T."/>
        </authorList>
    </citation>
    <scope>NUCLEOTIDE SEQUENCE [LARGE SCALE GENOMIC DNA]</scope>
    <source>
        <strain evidence="1 2">CLA-AA-H281</strain>
    </source>
</reference>
<name>A0ABV1C017_9FIRM</name>
<sequence>MKNTGTLRIQTFAARQSAPVEGVTVAVQGDGFTLHCITDATGSAADIPVEAPACALSLDEDNTTRPYAIVSLTAAKPGYRTVRIEGIQIFAGQVTLAQPQMLPVTEEDRDIPNAPIIIPPHALFAGSGGSGPQPVQHCTPRVLDQVVIPKNITVHLGKPAASARNVTVSFRDYIANVASSEVYPTWADENTPTGRQGVFRLRTPIRS</sequence>
<organism evidence="1 2">
    <name type="scientific">Faecalibacterium intestinale</name>
    <dbReference type="NCBI Taxonomy" id="3133155"/>
    <lineage>
        <taxon>Bacteria</taxon>
        <taxon>Bacillati</taxon>
        <taxon>Bacillota</taxon>
        <taxon>Clostridia</taxon>
        <taxon>Eubacteriales</taxon>
        <taxon>Oscillospiraceae</taxon>
        <taxon>Faecalibacterium</taxon>
    </lineage>
</organism>
<dbReference type="Proteomes" id="UP001465119">
    <property type="component" value="Unassembled WGS sequence"/>
</dbReference>
<evidence type="ECO:0000313" key="2">
    <source>
        <dbReference type="Proteomes" id="UP001465119"/>
    </source>
</evidence>